<dbReference type="InterPro" id="IPR006153">
    <property type="entry name" value="Cation/H_exchanger_TM"/>
</dbReference>
<comment type="subcellular location">
    <subcellularLocation>
        <location evidence="1">Cell membrane</location>
        <topology evidence="1">Multi-pass membrane protein</topology>
    </subcellularLocation>
</comment>
<evidence type="ECO:0000256" key="1">
    <source>
        <dbReference type="ARBA" id="ARBA00004651"/>
    </source>
</evidence>
<keyword evidence="7" id="KW-0406">Ion transport</keyword>
<evidence type="ECO:0000256" key="2">
    <source>
        <dbReference type="ARBA" id="ARBA00022448"/>
    </source>
</evidence>
<feature type="transmembrane region" description="Helical" evidence="9">
    <location>
        <begin position="6"/>
        <end position="26"/>
    </location>
</feature>
<dbReference type="NCBIfam" id="NF003716">
    <property type="entry name" value="PRK05326.1-3"/>
    <property type="match status" value="1"/>
</dbReference>
<sequence>MGHGAADLLTAAVAALVLIAIAGALYSHRFGLSHLLVFMVVGMLAGVDGPLGLPFDNYTLAVHVGNLALALILFDGGLRTRWAMVRDGMLPAGLLATVGVAATACMVAALARVVLDVPWAQGLLLGAAVSSTDAAAVFAQFSASKLKLEQRLAATIEVESGMNDPMAMVLTLGLIAWMAPRGGQGGEAASGLAVLMPLLGQQLGLGALIGVAGGCLTAAWVKRLPIEDDHDGLAALLMAALGLLLFAATNRLGGSGFLAVYIAGLLVRHRAERVAVLSLPGLNGYTWLAQAALFLLLGLLVTPHEVWQLVVPGLAIAAGLMLLARPAAVVLCLAPLGFSWRAQCFVAWSGLRGAVPIVLAAYPVLAGIPGAWRLFDVAFLVVLLSLLIQGPTLAPLARALRLNQDDV</sequence>
<keyword evidence="8 9" id="KW-0472">Membrane</keyword>
<feature type="transmembrane region" description="Helical" evidence="9">
    <location>
        <begin position="314"/>
        <end position="339"/>
    </location>
</feature>
<dbReference type="InterPro" id="IPR038770">
    <property type="entry name" value="Na+/solute_symporter_sf"/>
</dbReference>
<dbReference type="NCBIfam" id="NF003715">
    <property type="entry name" value="PRK05326.1-2"/>
    <property type="match status" value="1"/>
</dbReference>
<evidence type="ECO:0000256" key="6">
    <source>
        <dbReference type="ARBA" id="ARBA00022989"/>
    </source>
</evidence>
<feature type="transmembrane region" description="Helical" evidence="9">
    <location>
        <begin position="199"/>
        <end position="221"/>
    </location>
</feature>
<keyword evidence="6 9" id="KW-1133">Transmembrane helix</keyword>
<keyword evidence="5 9" id="KW-0812">Transmembrane</keyword>
<feature type="transmembrane region" description="Helical" evidence="9">
    <location>
        <begin position="58"/>
        <end position="78"/>
    </location>
</feature>
<dbReference type="EMBL" id="JAVDXQ010000001">
    <property type="protein sequence ID" value="MDR7295101.1"/>
    <property type="molecule type" value="Genomic_DNA"/>
</dbReference>
<accession>A0ABU1Z5S9</accession>
<evidence type="ECO:0000313" key="11">
    <source>
        <dbReference type="EMBL" id="MDR7295101.1"/>
    </source>
</evidence>
<keyword evidence="3" id="KW-0050">Antiport</keyword>
<keyword evidence="12" id="KW-1185">Reference proteome</keyword>
<keyword evidence="2" id="KW-0813">Transport</keyword>
<gene>
    <name evidence="11" type="ORF">J2X16_000422</name>
</gene>
<dbReference type="Gene3D" id="1.20.1530.20">
    <property type="match status" value="1"/>
</dbReference>
<dbReference type="Pfam" id="PF00999">
    <property type="entry name" value="Na_H_Exchanger"/>
    <property type="match status" value="1"/>
</dbReference>
<evidence type="ECO:0000256" key="7">
    <source>
        <dbReference type="ARBA" id="ARBA00023065"/>
    </source>
</evidence>
<evidence type="ECO:0000313" key="12">
    <source>
        <dbReference type="Proteomes" id="UP001180536"/>
    </source>
</evidence>
<evidence type="ECO:0000256" key="8">
    <source>
        <dbReference type="ARBA" id="ARBA00023136"/>
    </source>
</evidence>
<proteinExistence type="predicted"/>
<evidence type="ECO:0000256" key="9">
    <source>
        <dbReference type="SAM" id="Phobius"/>
    </source>
</evidence>
<dbReference type="RefSeq" id="WP_310341090.1">
    <property type="nucleotide sequence ID" value="NZ_JAVDXQ010000001.1"/>
</dbReference>
<feature type="transmembrane region" description="Helical" evidence="9">
    <location>
        <begin position="119"/>
        <end position="141"/>
    </location>
</feature>
<feature type="transmembrane region" description="Helical" evidence="9">
    <location>
        <begin position="345"/>
        <end position="365"/>
    </location>
</feature>
<protein>
    <submittedName>
        <fullName evidence="11">Cell volume regulation protein A</fullName>
    </submittedName>
</protein>
<evidence type="ECO:0000256" key="3">
    <source>
        <dbReference type="ARBA" id="ARBA00022449"/>
    </source>
</evidence>
<dbReference type="PANTHER" id="PTHR32507">
    <property type="entry name" value="NA(+)/H(+) ANTIPORTER 1"/>
    <property type="match status" value="1"/>
</dbReference>
<feature type="transmembrane region" description="Helical" evidence="9">
    <location>
        <begin position="377"/>
        <end position="397"/>
    </location>
</feature>
<dbReference type="PANTHER" id="PTHR32507:SF7">
    <property type="entry name" value="K(+)_H(+) ANTIPORTER NHAP2"/>
    <property type="match status" value="1"/>
</dbReference>
<feature type="transmembrane region" description="Helical" evidence="9">
    <location>
        <begin position="90"/>
        <end position="113"/>
    </location>
</feature>
<evidence type="ECO:0000256" key="5">
    <source>
        <dbReference type="ARBA" id="ARBA00022692"/>
    </source>
</evidence>
<reference evidence="11 12" key="1">
    <citation type="submission" date="2023-07" db="EMBL/GenBank/DDBJ databases">
        <title>Sorghum-associated microbial communities from plants grown in Nebraska, USA.</title>
        <authorList>
            <person name="Schachtman D."/>
        </authorList>
    </citation>
    <scope>NUCLEOTIDE SEQUENCE [LARGE SCALE GENOMIC DNA]</scope>
    <source>
        <strain evidence="11 12">BE310</strain>
    </source>
</reference>
<feature type="domain" description="Cation/H+ exchanger transmembrane" evidence="10">
    <location>
        <begin position="17"/>
        <end position="398"/>
    </location>
</feature>
<feature type="transmembrane region" description="Helical" evidence="9">
    <location>
        <begin position="284"/>
        <end position="302"/>
    </location>
</feature>
<dbReference type="Proteomes" id="UP001180536">
    <property type="component" value="Unassembled WGS sequence"/>
</dbReference>
<keyword evidence="4" id="KW-1003">Cell membrane</keyword>
<evidence type="ECO:0000259" key="10">
    <source>
        <dbReference type="Pfam" id="PF00999"/>
    </source>
</evidence>
<name>A0ABU1Z5S9_9BURK</name>
<feature type="transmembrane region" description="Helical" evidence="9">
    <location>
        <begin position="233"/>
        <end position="264"/>
    </location>
</feature>
<evidence type="ECO:0000256" key="4">
    <source>
        <dbReference type="ARBA" id="ARBA00022475"/>
    </source>
</evidence>
<organism evidence="11 12">
    <name type="scientific">Pelomonas aquatica</name>
    <dbReference type="NCBI Taxonomy" id="431058"/>
    <lineage>
        <taxon>Bacteria</taxon>
        <taxon>Pseudomonadati</taxon>
        <taxon>Pseudomonadota</taxon>
        <taxon>Betaproteobacteria</taxon>
        <taxon>Burkholderiales</taxon>
        <taxon>Sphaerotilaceae</taxon>
        <taxon>Roseateles</taxon>
    </lineage>
</organism>
<feature type="transmembrane region" description="Helical" evidence="9">
    <location>
        <begin position="33"/>
        <end position="52"/>
    </location>
</feature>
<comment type="caution">
    <text evidence="11">The sequence shown here is derived from an EMBL/GenBank/DDBJ whole genome shotgun (WGS) entry which is preliminary data.</text>
</comment>